<dbReference type="EMBL" id="JACHHW010000002">
    <property type="protein sequence ID" value="MBB5186647.1"/>
    <property type="molecule type" value="Genomic_DNA"/>
</dbReference>
<dbReference type="RefSeq" id="WP_184461421.1">
    <property type="nucleotide sequence ID" value="NZ_JACHHW010000002.1"/>
</dbReference>
<organism evidence="2 3">
    <name type="scientific">Zhongshania antarctica</name>
    <dbReference type="NCBI Taxonomy" id="641702"/>
    <lineage>
        <taxon>Bacteria</taxon>
        <taxon>Pseudomonadati</taxon>
        <taxon>Pseudomonadota</taxon>
        <taxon>Gammaproteobacteria</taxon>
        <taxon>Cellvibrionales</taxon>
        <taxon>Spongiibacteraceae</taxon>
        <taxon>Zhongshania</taxon>
    </lineage>
</organism>
<sequence length="147" mass="16822">MLHSPQANNPLAETLIAMRITALPHYKKMTLVALIILTGCASNGRSGKEIGLFDTTIKGDDIRLFRYLLPLFREKPRPITQRANGSQTQNIDPKESEEAQLKRADYLLKQDPRLKEYCPKGYTITDKYAVLNEIIIRGECRYIEKLE</sequence>
<feature type="compositionally biased region" description="Polar residues" evidence="1">
    <location>
        <begin position="81"/>
        <end position="91"/>
    </location>
</feature>
<evidence type="ECO:0000313" key="3">
    <source>
        <dbReference type="Proteomes" id="UP000536640"/>
    </source>
</evidence>
<evidence type="ECO:0008006" key="4">
    <source>
        <dbReference type="Google" id="ProtNLM"/>
    </source>
</evidence>
<evidence type="ECO:0000256" key="1">
    <source>
        <dbReference type="SAM" id="MobiDB-lite"/>
    </source>
</evidence>
<feature type="region of interest" description="Disordered" evidence="1">
    <location>
        <begin position="79"/>
        <end position="98"/>
    </location>
</feature>
<evidence type="ECO:0000313" key="2">
    <source>
        <dbReference type="EMBL" id="MBB5186647.1"/>
    </source>
</evidence>
<protein>
    <recommendedName>
        <fullName evidence="4">Lipoprotein</fullName>
    </recommendedName>
</protein>
<dbReference type="Proteomes" id="UP000536640">
    <property type="component" value="Unassembled WGS sequence"/>
</dbReference>
<accession>A0A840R1M1</accession>
<keyword evidence="3" id="KW-1185">Reference proteome</keyword>
<reference evidence="2 3" key="1">
    <citation type="submission" date="2020-08" db="EMBL/GenBank/DDBJ databases">
        <title>Genomic Encyclopedia of Type Strains, Phase IV (KMG-IV): sequencing the most valuable type-strain genomes for metagenomic binning, comparative biology and taxonomic classification.</title>
        <authorList>
            <person name="Goeker M."/>
        </authorList>
    </citation>
    <scope>NUCLEOTIDE SEQUENCE [LARGE SCALE GENOMIC DNA]</scope>
    <source>
        <strain evidence="2 3">DSM 25701</strain>
    </source>
</reference>
<dbReference type="AlphaFoldDB" id="A0A840R1M1"/>
<proteinExistence type="predicted"/>
<gene>
    <name evidence="2" type="ORF">HNQ57_000908</name>
</gene>
<comment type="caution">
    <text evidence="2">The sequence shown here is derived from an EMBL/GenBank/DDBJ whole genome shotgun (WGS) entry which is preliminary data.</text>
</comment>
<name>A0A840R1M1_9GAMM</name>